<dbReference type="InterPro" id="IPR013328">
    <property type="entry name" value="6PGD_dom2"/>
</dbReference>
<keyword evidence="2 5" id="KW-0560">Oxidoreductase</keyword>
<dbReference type="GO" id="GO:0046168">
    <property type="term" value="P:glycerol-3-phosphate catabolic process"/>
    <property type="evidence" value="ECO:0007669"/>
    <property type="project" value="InterPro"/>
</dbReference>
<dbReference type="InterPro" id="IPR036291">
    <property type="entry name" value="NAD(P)-bd_dom_sf"/>
</dbReference>
<dbReference type="Pfam" id="PF01210">
    <property type="entry name" value="NAD_Gly3P_dh_N"/>
    <property type="match status" value="1"/>
</dbReference>
<dbReference type="PANTHER" id="PTHR11728">
    <property type="entry name" value="GLYCEROL-3-PHOSPHATE DEHYDROGENASE"/>
    <property type="match status" value="1"/>
</dbReference>
<dbReference type="Gene3D" id="1.10.1040.10">
    <property type="entry name" value="N-(1-d-carboxylethyl)-l-norvaline Dehydrogenase, domain 2"/>
    <property type="match status" value="1"/>
</dbReference>
<dbReference type="PROSITE" id="PS00957">
    <property type="entry name" value="NAD_G3PDH"/>
    <property type="match status" value="1"/>
</dbReference>
<dbReference type="InterPro" id="IPR006109">
    <property type="entry name" value="G3P_DH_NAD-dep_C"/>
</dbReference>
<dbReference type="GO" id="GO:0005829">
    <property type="term" value="C:cytosol"/>
    <property type="evidence" value="ECO:0007669"/>
    <property type="project" value="TreeGrafter"/>
</dbReference>
<dbReference type="Gene3D" id="3.40.50.720">
    <property type="entry name" value="NAD(P)-binding Rossmann-like Domain"/>
    <property type="match status" value="1"/>
</dbReference>
<evidence type="ECO:0000256" key="1">
    <source>
        <dbReference type="ARBA" id="ARBA00011009"/>
    </source>
</evidence>
<proteinExistence type="inferred from homology"/>
<dbReference type="PANTHER" id="PTHR11728:SF1">
    <property type="entry name" value="GLYCEROL-3-PHOSPHATE DEHYDROGENASE [NAD(+)] 2, CHLOROPLASTIC"/>
    <property type="match status" value="1"/>
</dbReference>
<dbReference type="Pfam" id="PF07479">
    <property type="entry name" value="NAD_Gly3P_dh_C"/>
    <property type="match status" value="1"/>
</dbReference>
<evidence type="ECO:0000259" key="4">
    <source>
        <dbReference type="Pfam" id="PF07479"/>
    </source>
</evidence>
<dbReference type="EC" id="1.1.1.94" evidence="5"/>
<dbReference type="AlphaFoldDB" id="A0A644URG9"/>
<dbReference type="SUPFAM" id="SSF48179">
    <property type="entry name" value="6-phosphogluconate dehydrogenase C-terminal domain-like"/>
    <property type="match status" value="1"/>
</dbReference>
<dbReference type="InterPro" id="IPR008927">
    <property type="entry name" value="6-PGluconate_DH-like_C_sf"/>
</dbReference>
<accession>A0A644URG9</accession>
<dbReference type="GO" id="GO:0005975">
    <property type="term" value="P:carbohydrate metabolic process"/>
    <property type="evidence" value="ECO:0007669"/>
    <property type="project" value="InterPro"/>
</dbReference>
<organism evidence="5">
    <name type="scientific">bioreactor metagenome</name>
    <dbReference type="NCBI Taxonomy" id="1076179"/>
    <lineage>
        <taxon>unclassified sequences</taxon>
        <taxon>metagenomes</taxon>
        <taxon>ecological metagenomes</taxon>
    </lineage>
</organism>
<protein>
    <submittedName>
        <fullName evidence="5">Glycerol-3-phosphate dehydrogenase [NAD(P)+]</fullName>
        <ecNumber evidence="5">1.1.1.94</ecNumber>
    </submittedName>
</protein>
<reference evidence="5" key="1">
    <citation type="submission" date="2019-08" db="EMBL/GenBank/DDBJ databases">
        <authorList>
            <person name="Kucharzyk K."/>
            <person name="Murdoch R.W."/>
            <person name="Higgins S."/>
            <person name="Loffler F."/>
        </authorList>
    </citation>
    <scope>NUCLEOTIDE SEQUENCE</scope>
</reference>
<dbReference type="GO" id="GO:0047952">
    <property type="term" value="F:glycerol-3-phosphate dehydrogenase [NAD(P)+] activity"/>
    <property type="evidence" value="ECO:0007669"/>
    <property type="project" value="UniProtKB-EC"/>
</dbReference>
<evidence type="ECO:0000259" key="3">
    <source>
        <dbReference type="Pfam" id="PF01210"/>
    </source>
</evidence>
<dbReference type="PIRSF" id="PIRSF000114">
    <property type="entry name" value="Glycerol-3-P_dh"/>
    <property type="match status" value="1"/>
</dbReference>
<dbReference type="InterPro" id="IPR006168">
    <property type="entry name" value="G3P_DH_NAD-dep"/>
</dbReference>
<dbReference type="PRINTS" id="PR00077">
    <property type="entry name" value="GPDHDRGNASE"/>
</dbReference>
<comment type="caution">
    <text evidence="5">The sequence shown here is derived from an EMBL/GenBank/DDBJ whole genome shotgun (WGS) entry which is preliminary data.</text>
</comment>
<sequence length="337" mass="38106">MENILEREGLRFALIGGGSWATALAKLLLNHQEKISWYIRDEESIDILKSTGHNPFYLQAVQFDPKRLELSTDINEVICNADVLLFAIPSAYFMDMAVNIKCSLDNKFIITAIKGMVPVDNISIAEYFHINHKIPFSRIGVVSGPCHAEEVAMERLSYLTLSSKHIEVARNLCDIFACSYIKTIPGTDIYGVEYAAVLKNIYAVAAGVCHALGYGDNFMAVLITNSFHEMRDFLHASHPDKNRHTSTSAYLGDLLVTCYSQFSRNRTFGSMIGKGYSVQSAQHEMNMVAEGYYGTKCIYEINQKYKIHMPIAEAMYKILYEHKYSAYIIKQLTEQLQ</sequence>
<feature type="domain" description="Glycerol-3-phosphate dehydrogenase NAD-dependent C-terminal" evidence="4">
    <location>
        <begin position="188"/>
        <end position="324"/>
    </location>
</feature>
<dbReference type="SUPFAM" id="SSF51735">
    <property type="entry name" value="NAD(P)-binding Rossmann-fold domains"/>
    <property type="match status" value="1"/>
</dbReference>
<evidence type="ECO:0000313" key="5">
    <source>
        <dbReference type="EMBL" id="MPL81293.1"/>
    </source>
</evidence>
<evidence type="ECO:0000256" key="2">
    <source>
        <dbReference type="ARBA" id="ARBA00023002"/>
    </source>
</evidence>
<dbReference type="GO" id="GO:0051287">
    <property type="term" value="F:NAD binding"/>
    <property type="evidence" value="ECO:0007669"/>
    <property type="project" value="InterPro"/>
</dbReference>
<gene>
    <name evidence="5" type="primary">gpsA_10</name>
    <name evidence="5" type="ORF">SDC9_27208</name>
</gene>
<comment type="similarity">
    <text evidence="1">Belongs to the NAD-dependent glycerol-3-phosphate dehydrogenase family.</text>
</comment>
<feature type="domain" description="Glycerol-3-phosphate dehydrogenase NAD-dependent N-terminal" evidence="3">
    <location>
        <begin position="13"/>
        <end position="168"/>
    </location>
</feature>
<dbReference type="EMBL" id="VSSQ01000148">
    <property type="protein sequence ID" value="MPL81293.1"/>
    <property type="molecule type" value="Genomic_DNA"/>
</dbReference>
<dbReference type="InterPro" id="IPR011128">
    <property type="entry name" value="G3P_DH_NAD-dep_N"/>
</dbReference>
<name>A0A644URG9_9ZZZZ</name>